<sequence>MAGQLQEVRRQRAGRPNDRVEARTRTWRDARFGHQSTMGHLGASRPTPITRPMVSPADPLGESSEAAHPLRMSGRGAIYSLSFDLGPGWDPVKVANRMLRANMATVGSSPSRDDLSVGRRVADTDRFARKCQRTSDFFEVALSPGWTFGQLWRTDRRRTLWLLWVLRHAIFRSVRRVILRKPVQHDDNSGTETVEQAADTQSESTNSLKTIVDEMREGFMHQLAIGAFRSRMEQKLFFPRYYLKVEPYIRLEMNHGYFTDADYENEPIETSLMLHRSGICIMTFATPVRHQLDPNVMQDVIHAESRRLRDAKISLPIVRPRRRSIFFPHYNYDEGDEVREGVKWVSITPKNDEKLSMSSIFQMYRVAVEQVVGRPCEGEWRVFTTLFQGTPLCSCEAVEAKTVHAVDFGQLLVRSRSPHPIREDLRETLLSNCLVTTHAELWVNAGCAIHTSWNRDEIDYVGDIRIMLPIEFAILQYAQLEAIDTRTVNVSVREGDVFSAQNQLATNLPEYGRNLLSDIDAPRVVEALSERLGTQKIYSRLNDRVKVLETIVNTRYTRKQSKRSLTISILGFAIVLLLLLPRIDEFIKKLKRLKPSTPLVEAVNRFFGDQDHATLWIYGITVLIVLVVFVAFTFRPRIPKRRQKRRFGFPTKHNIVYTEGERPSDELGEESNSTNGN</sequence>
<keyword evidence="2" id="KW-0472">Membrane</keyword>
<keyword evidence="2" id="KW-0812">Transmembrane</keyword>
<feature type="transmembrane region" description="Helical" evidence="2">
    <location>
        <begin position="615"/>
        <end position="634"/>
    </location>
</feature>
<dbReference type="KEGG" id="mjl:Mjls_3647"/>
<organism evidence="3">
    <name type="scientific">Mycobacterium sp. (strain JLS)</name>
    <dbReference type="NCBI Taxonomy" id="164757"/>
    <lineage>
        <taxon>Bacteria</taxon>
        <taxon>Bacillati</taxon>
        <taxon>Actinomycetota</taxon>
        <taxon>Actinomycetes</taxon>
        <taxon>Mycobacteriales</taxon>
        <taxon>Mycobacteriaceae</taxon>
        <taxon>Mycobacterium</taxon>
    </lineage>
</organism>
<proteinExistence type="predicted"/>
<feature type="region of interest" description="Disordered" evidence="1">
    <location>
        <begin position="1"/>
        <end position="22"/>
    </location>
</feature>
<dbReference type="AlphaFoldDB" id="A0A5Q5CJM1"/>
<keyword evidence="2" id="KW-1133">Transmembrane helix</keyword>
<feature type="region of interest" description="Disordered" evidence="1">
    <location>
        <begin position="185"/>
        <end position="205"/>
    </location>
</feature>
<evidence type="ECO:0000256" key="2">
    <source>
        <dbReference type="SAM" id="Phobius"/>
    </source>
</evidence>
<evidence type="ECO:0000313" key="3">
    <source>
        <dbReference type="EMBL" id="ABN99424.1"/>
    </source>
</evidence>
<protein>
    <submittedName>
        <fullName evidence="3">Uncharacterized protein</fullName>
    </submittedName>
</protein>
<feature type="transmembrane region" description="Helical" evidence="2">
    <location>
        <begin position="565"/>
        <end position="583"/>
    </location>
</feature>
<accession>A0A5Q5CJM1</accession>
<evidence type="ECO:0000256" key="1">
    <source>
        <dbReference type="SAM" id="MobiDB-lite"/>
    </source>
</evidence>
<name>A0A5Q5CJM1_MYCSJ</name>
<reference evidence="3" key="1">
    <citation type="submission" date="2007-02" db="EMBL/GenBank/DDBJ databases">
        <title>Complete sequence of Mycobacterium sp. JLS.</title>
        <authorList>
            <consortium name="US DOE Joint Genome Institute"/>
            <person name="Copeland A."/>
            <person name="Lucas S."/>
            <person name="Lapidus A."/>
            <person name="Barry K."/>
            <person name="Detter J.C."/>
            <person name="Glavina del Rio T."/>
            <person name="Hammon N."/>
            <person name="Israni S."/>
            <person name="Dalin E."/>
            <person name="Tice H."/>
            <person name="Pitluck S."/>
            <person name="Chain P."/>
            <person name="Malfatti S."/>
            <person name="Shin M."/>
            <person name="Vergez L."/>
            <person name="Schmutz J."/>
            <person name="Larimer F."/>
            <person name="Land M."/>
            <person name="Hauser L."/>
            <person name="Kyrpides N."/>
            <person name="Mikhailova N."/>
            <person name="Miller C.D."/>
            <person name="Anderson A.J."/>
            <person name="Sims R.C."/>
            <person name="Richardson P."/>
        </authorList>
    </citation>
    <scope>NUCLEOTIDE SEQUENCE [LARGE SCALE GENOMIC DNA]</scope>
    <source>
        <strain evidence="3">JLS</strain>
    </source>
</reference>
<feature type="compositionally biased region" description="Polar residues" evidence="1">
    <location>
        <begin position="190"/>
        <end position="205"/>
    </location>
</feature>
<dbReference type="EMBL" id="CP000580">
    <property type="protein sequence ID" value="ABN99424.1"/>
    <property type="molecule type" value="Genomic_DNA"/>
</dbReference>
<gene>
    <name evidence="3" type="ordered locus">Mjls_3647</name>
</gene>
<feature type="compositionally biased region" description="Basic and acidic residues" evidence="1">
    <location>
        <begin position="7"/>
        <end position="22"/>
    </location>
</feature>